<dbReference type="GO" id="GO:0008376">
    <property type="term" value="F:acetylgalactosaminyltransferase activity"/>
    <property type="evidence" value="ECO:0007669"/>
    <property type="project" value="InterPro"/>
</dbReference>
<dbReference type="InterPro" id="IPR011658">
    <property type="entry name" value="PA14_dom"/>
</dbReference>
<comment type="subcellular location">
    <subcellularLocation>
        <location evidence="1 9">Golgi apparatus</location>
        <location evidence="1 9">Golgi stack membrane</location>
        <topology evidence="1 9">Single-pass type II membrane protein</topology>
    </subcellularLocation>
</comment>
<dbReference type="InterPro" id="IPR037524">
    <property type="entry name" value="PA14/GLEYA"/>
</dbReference>
<comment type="similarity">
    <text evidence="2 9">Belongs to the chondroitin N-acetylgalactosaminyltransferase family.</text>
</comment>
<sequence length="662" mass="75769">MCRSRASYKLIFKIILACCVALIYLQFQLLSSADRNRLVHTLQFKSDEYIPEIVDWKRACNASKYAEQPDLQNYDFETKKAGYLNVLLWENISGFSVNSFLTQPLFPRQPSKFLVAPSAFVKIKKAYYGQWIVGYLHVDITGEYRFALSSDDSSEFWISTDERAENVRRVAQVGDGYAPGWTSLGQHAKYVNQVSDQIILQKCKKYFIQVVHKQAVGDGFVAVSWNRAGSQSFHIITGAYLLPLMRMSKHLLTFIPPVGEQFKSLNAAFKMQRENKLSLESPAEYIDTQRLDRTLIQSAIGTCPLQKLRPVRNSTPNITQGSQQLITDVYPGPWAYKIKDKSNDNTFLKALQGKRAGILSKKKAKAVVRKFMTLMEERNPRRFQLESINAVEHKKYHNLRDVYLVDLTLKDNTRQIKPRSASYVYKSWVEDSLCVPDELDWNENVLVQVIVIVAKAEHGKWAISLIDNIEDIYRRTANNNIQVTIVHYGPKVLDVEGVLSATSLPRHIFIPRTEAFSFAKAIQEALDAIVHEKTISLLVDPYVKLPLDIFDQTRKHCFQGKMVFSPLAFYLVPGASPGEPEGLWDHRGLAALGMYKEDWRRLLTTAGQYDDSEGNWTIFEHRVESIIEVQRMKVNGLFVMSEEELVPLDDRYKNIPHGSYLS</sequence>
<reference evidence="12" key="1">
    <citation type="submission" date="2025-08" db="UniProtKB">
        <authorList>
            <consortium name="RefSeq"/>
        </authorList>
    </citation>
    <scope>IDENTIFICATION</scope>
    <source>
        <tissue evidence="12">Tentacle</tissue>
    </source>
</reference>
<dbReference type="EC" id="2.4.1.-" evidence="9"/>
<dbReference type="InterPro" id="IPR051227">
    <property type="entry name" value="CS_glycosyltransferase"/>
</dbReference>
<keyword evidence="11" id="KW-1185">Reference proteome</keyword>
<evidence type="ECO:0000256" key="5">
    <source>
        <dbReference type="ARBA" id="ARBA00022968"/>
    </source>
</evidence>
<dbReference type="Pfam" id="PF05679">
    <property type="entry name" value="CHGN"/>
    <property type="match status" value="1"/>
</dbReference>
<keyword evidence="3 9" id="KW-0808">Transferase</keyword>
<gene>
    <name evidence="12" type="primary">LOC116300193</name>
</gene>
<evidence type="ECO:0000256" key="2">
    <source>
        <dbReference type="ARBA" id="ARBA00009239"/>
    </source>
</evidence>
<keyword evidence="7 9" id="KW-0333">Golgi apparatus</keyword>
<evidence type="ECO:0000259" key="10">
    <source>
        <dbReference type="PROSITE" id="PS51820"/>
    </source>
</evidence>
<dbReference type="PANTHER" id="PTHR12369">
    <property type="entry name" value="CHONDROITIN SYNTHASE"/>
    <property type="match status" value="1"/>
</dbReference>
<evidence type="ECO:0000256" key="3">
    <source>
        <dbReference type="ARBA" id="ARBA00022679"/>
    </source>
</evidence>
<feature type="domain" description="PA14" evidence="10">
    <location>
        <begin position="79"/>
        <end position="240"/>
    </location>
</feature>
<proteinExistence type="inferred from homology"/>
<dbReference type="PANTHER" id="PTHR12369:SF5">
    <property type="entry name" value="HEXOSYLTRANSFERASE"/>
    <property type="match status" value="1"/>
</dbReference>
<dbReference type="PROSITE" id="PS51820">
    <property type="entry name" value="PA14"/>
    <property type="match status" value="1"/>
</dbReference>
<evidence type="ECO:0000256" key="4">
    <source>
        <dbReference type="ARBA" id="ARBA00022692"/>
    </source>
</evidence>
<dbReference type="InterPro" id="IPR008428">
    <property type="entry name" value="Chond_GalNAc"/>
</dbReference>
<evidence type="ECO:0000256" key="7">
    <source>
        <dbReference type="ARBA" id="ARBA00023034"/>
    </source>
</evidence>
<organism evidence="11 12">
    <name type="scientific">Actinia tenebrosa</name>
    <name type="common">Australian red waratah sea anemone</name>
    <dbReference type="NCBI Taxonomy" id="6105"/>
    <lineage>
        <taxon>Eukaryota</taxon>
        <taxon>Metazoa</taxon>
        <taxon>Cnidaria</taxon>
        <taxon>Anthozoa</taxon>
        <taxon>Hexacorallia</taxon>
        <taxon>Actiniaria</taxon>
        <taxon>Actiniidae</taxon>
        <taxon>Actinia</taxon>
    </lineage>
</organism>
<dbReference type="GO" id="GO:0032580">
    <property type="term" value="C:Golgi cisterna membrane"/>
    <property type="evidence" value="ECO:0007669"/>
    <property type="project" value="UniProtKB-SubCell"/>
</dbReference>
<evidence type="ECO:0000256" key="9">
    <source>
        <dbReference type="RuleBase" id="RU364016"/>
    </source>
</evidence>
<evidence type="ECO:0000313" key="11">
    <source>
        <dbReference type="Proteomes" id="UP000515163"/>
    </source>
</evidence>
<keyword evidence="5 9" id="KW-0735">Signal-anchor</keyword>
<name>A0A6P8IEW4_ACTTE</name>
<dbReference type="AlphaFoldDB" id="A0A6P8IEW4"/>
<evidence type="ECO:0000256" key="8">
    <source>
        <dbReference type="ARBA" id="ARBA00023136"/>
    </source>
</evidence>
<evidence type="ECO:0000256" key="6">
    <source>
        <dbReference type="ARBA" id="ARBA00022989"/>
    </source>
</evidence>
<dbReference type="KEGG" id="aten:116300193"/>
<dbReference type="GeneID" id="116300193"/>
<accession>A0A6P8IEW4</accession>
<dbReference type="Proteomes" id="UP000515163">
    <property type="component" value="Unplaced"/>
</dbReference>
<dbReference type="Pfam" id="PF07691">
    <property type="entry name" value="PA14"/>
    <property type="match status" value="1"/>
</dbReference>
<evidence type="ECO:0000313" key="12">
    <source>
        <dbReference type="RefSeq" id="XP_031564860.1"/>
    </source>
</evidence>
<evidence type="ECO:0000256" key="1">
    <source>
        <dbReference type="ARBA" id="ARBA00004447"/>
    </source>
</evidence>
<dbReference type="InParanoid" id="A0A6P8IEW4"/>
<keyword evidence="4" id="KW-0812">Transmembrane</keyword>
<protein>
    <recommendedName>
        <fullName evidence="9">Hexosyltransferase</fullName>
        <ecNumber evidence="9">2.4.1.-</ecNumber>
    </recommendedName>
</protein>
<dbReference type="OrthoDB" id="5971499at2759"/>
<keyword evidence="6" id="KW-1133">Transmembrane helix</keyword>
<dbReference type="RefSeq" id="XP_031564860.1">
    <property type="nucleotide sequence ID" value="XM_031709000.1"/>
</dbReference>
<keyword evidence="8" id="KW-0472">Membrane</keyword>